<dbReference type="InterPro" id="IPR001648">
    <property type="entry name" value="Ribosomal_bS18"/>
</dbReference>
<dbReference type="SUPFAM" id="SSF46911">
    <property type="entry name" value="Ribosomal protein S18"/>
    <property type="match status" value="1"/>
</dbReference>
<dbReference type="GO" id="GO:0070181">
    <property type="term" value="F:small ribosomal subunit rRNA binding"/>
    <property type="evidence" value="ECO:0007669"/>
    <property type="project" value="TreeGrafter"/>
</dbReference>
<protein>
    <recommendedName>
        <fullName evidence="4">Small ribosomal subunit protein bS18m</fullName>
    </recommendedName>
</protein>
<sequence length="202" mass="23603">MLSQKSQYSQRIQNVSEKHGLLRIEEKIPLFDSHIKYISQDKKGDSIFQDEAYYITAILNAPIVKKFMEASNAKRNYSFKNISIFCPKYDEKNVLIVALKNITHQIIELKKDFDFCLMEEKQISTPTKRIPDQEIGEDITTLSKYINRQGRIIPRIHSKLSAKDQRKVAKKKIKTLRQMALLPYIIEKQNEQPQETTDKSPT</sequence>
<keyword evidence="3" id="KW-0687">Ribonucleoprotein</keyword>
<dbReference type="Pfam" id="PF01084">
    <property type="entry name" value="Ribosomal_S18"/>
    <property type="match status" value="1"/>
</dbReference>
<evidence type="ECO:0000313" key="5">
    <source>
        <dbReference type="EMBL" id="CAG8737458.1"/>
    </source>
</evidence>
<proteinExistence type="inferred from homology"/>
<dbReference type="AlphaFoldDB" id="A0A9N9IIT5"/>
<reference evidence="5" key="1">
    <citation type="submission" date="2021-06" db="EMBL/GenBank/DDBJ databases">
        <authorList>
            <person name="Kallberg Y."/>
            <person name="Tangrot J."/>
            <person name="Rosling A."/>
        </authorList>
    </citation>
    <scope>NUCLEOTIDE SEQUENCE</scope>
    <source>
        <strain evidence="5">FL966</strain>
    </source>
</reference>
<accession>A0A9N9IIT5</accession>
<comment type="similarity">
    <text evidence="1">Belongs to the bacterial ribosomal protein bS18 family.</text>
</comment>
<dbReference type="PANTHER" id="PTHR13479:SF40">
    <property type="entry name" value="SMALL RIBOSOMAL SUBUNIT PROTEIN BS18M"/>
    <property type="match status" value="1"/>
</dbReference>
<evidence type="ECO:0000256" key="3">
    <source>
        <dbReference type="ARBA" id="ARBA00023274"/>
    </source>
</evidence>
<keyword evidence="6" id="KW-1185">Reference proteome</keyword>
<dbReference type="GO" id="GO:0005763">
    <property type="term" value="C:mitochondrial small ribosomal subunit"/>
    <property type="evidence" value="ECO:0007669"/>
    <property type="project" value="TreeGrafter"/>
</dbReference>
<comment type="caution">
    <text evidence="5">The sequence shown here is derived from an EMBL/GenBank/DDBJ whole genome shotgun (WGS) entry which is preliminary data.</text>
</comment>
<dbReference type="OrthoDB" id="2402649at2759"/>
<dbReference type="Gene3D" id="4.10.640.10">
    <property type="entry name" value="Ribosomal protein S18"/>
    <property type="match status" value="1"/>
</dbReference>
<organism evidence="5 6">
    <name type="scientific">Cetraspora pellucida</name>
    <dbReference type="NCBI Taxonomy" id="1433469"/>
    <lineage>
        <taxon>Eukaryota</taxon>
        <taxon>Fungi</taxon>
        <taxon>Fungi incertae sedis</taxon>
        <taxon>Mucoromycota</taxon>
        <taxon>Glomeromycotina</taxon>
        <taxon>Glomeromycetes</taxon>
        <taxon>Diversisporales</taxon>
        <taxon>Gigasporaceae</taxon>
        <taxon>Cetraspora</taxon>
    </lineage>
</organism>
<evidence type="ECO:0000313" key="6">
    <source>
        <dbReference type="Proteomes" id="UP000789759"/>
    </source>
</evidence>
<name>A0A9N9IIT5_9GLOM</name>
<gene>
    <name evidence="5" type="ORF">CPELLU_LOCUS13890</name>
</gene>
<evidence type="ECO:0000256" key="4">
    <source>
        <dbReference type="ARBA" id="ARBA00035264"/>
    </source>
</evidence>
<evidence type="ECO:0000256" key="1">
    <source>
        <dbReference type="ARBA" id="ARBA00005589"/>
    </source>
</evidence>
<dbReference type="EMBL" id="CAJVQA010015491">
    <property type="protein sequence ID" value="CAG8737458.1"/>
    <property type="molecule type" value="Genomic_DNA"/>
</dbReference>
<dbReference type="InterPro" id="IPR036870">
    <property type="entry name" value="Ribosomal_bS18_sf"/>
</dbReference>
<dbReference type="Proteomes" id="UP000789759">
    <property type="component" value="Unassembled WGS sequence"/>
</dbReference>
<evidence type="ECO:0000256" key="2">
    <source>
        <dbReference type="ARBA" id="ARBA00022980"/>
    </source>
</evidence>
<dbReference type="GO" id="GO:0006412">
    <property type="term" value="P:translation"/>
    <property type="evidence" value="ECO:0007669"/>
    <property type="project" value="InterPro"/>
</dbReference>
<dbReference type="GO" id="GO:0003735">
    <property type="term" value="F:structural constituent of ribosome"/>
    <property type="evidence" value="ECO:0007669"/>
    <property type="project" value="InterPro"/>
</dbReference>
<dbReference type="PANTHER" id="PTHR13479">
    <property type="entry name" value="30S RIBOSOMAL PROTEIN S18"/>
    <property type="match status" value="1"/>
</dbReference>
<keyword evidence="2" id="KW-0689">Ribosomal protein</keyword>